<comment type="caution">
    <text evidence="1">The sequence shown here is derived from an EMBL/GenBank/DDBJ whole genome shotgun (WGS) entry which is preliminary data.</text>
</comment>
<dbReference type="EMBL" id="BKCP01006071">
    <property type="protein sequence ID" value="GER41085.1"/>
    <property type="molecule type" value="Genomic_DNA"/>
</dbReference>
<keyword evidence="1" id="KW-0418">Kinase</keyword>
<protein>
    <submittedName>
        <fullName evidence="1">Galactokinase</fullName>
    </submittedName>
</protein>
<accession>A0A5A7Q745</accession>
<sequence>METQIGPYFFFASEVPGLGSAAIATFAAEHTAAAATANIRSLRPLILPSSALFTAVFSSEPLDEARTATMPRREVVERFLAAELPKKEAVMDLYLCRVSAGIEVAFVVDTPKPERVLSRQNGSNIDHNHGLVFIHHDLRKLLEGDDFERRALFRIVRDLDLNNLGWIRLQHAETWSG</sequence>
<dbReference type="AlphaFoldDB" id="A0A5A7Q745"/>
<keyword evidence="1" id="KW-0808">Transferase</keyword>
<gene>
    <name evidence="1" type="ORF">STAS_17798</name>
</gene>
<name>A0A5A7Q745_STRAF</name>
<evidence type="ECO:0000313" key="2">
    <source>
        <dbReference type="Proteomes" id="UP000325081"/>
    </source>
</evidence>
<organism evidence="1 2">
    <name type="scientific">Striga asiatica</name>
    <name type="common">Asiatic witchweed</name>
    <name type="synonym">Buchnera asiatica</name>
    <dbReference type="NCBI Taxonomy" id="4170"/>
    <lineage>
        <taxon>Eukaryota</taxon>
        <taxon>Viridiplantae</taxon>
        <taxon>Streptophyta</taxon>
        <taxon>Embryophyta</taxon>
        <taxon>Tracheophyta</taxon>
        <taxon>Spermatophyta</taxon>
        <taxon>Magnoliopsida</taxon>
        <taxon>eudicotyledons</taxon>
        <taxon>Gunneridae</taxon>
        <taxon>Pentapetalae</taxon>
        <taxon>asterids</taxon>
        <taxon>lamiids</taxon>
        <taxon>Lamiales</taxon>
        <taxon>Orobanchaceae</taxon>
        <taxon>Buchnereae</taxon>
        <taxon>Striga</taxon>
    </lineage>
</organism>
<dbReference type="Proteomes" id="UP000325081">
    <property type="component" value="Unassembled WGS sequence"/>
</dbReference>
<dbReference type="GO" id="GO:0016301">
    <property type="term" value="F:kinase activity"/>
    <property type="evidence" value="ECO:0007669"/>
    <property type="project" value="UniProtKB-KW"/>
</dbReference>
<evidence type="ECO:0000313" key="1">
    <source>
        <dbReference type="EMBL" id="GER41085.1"/>
    </source>
</evidence>
<proteinExistence type="predicted"/>
<keyword evidence="2" id="KW-1185">Reference proteome</keyword>
<reference evidence="2" key="1">
    <citation type="journal article" date="2019" name="Curr. Biol.">
        <title>Genome Sequence of Striga asiatica Provides Insight into the Evolution of Plant Parasitism.</title>
        <authorList>
            <person name="Yoshida S."/>
            <person name="Kim S."/>
            <person name="Wafula E.K."/>
            <person name="Tanskanen J."/>
            <person name="Kim Y.M."/>
            <person name="Honaas L."/>
            <person name="Yang Z."/>
            <person name="Spallek T."/>
            <person name="Conn C.E."/>
            <person name="Ichihashi Y."/>
            <person name="Cheong K."/>
            <person name="Cui S."/>
            <person name="Der J.P."/>
            <person name="Gundlach H."/>
            <person name="Jiao Y."/>
            <person name="Hori C."/>
            <person name="Ishida J.K."/>
            <person name="Kasahara H."/>
            <person name="Kiba T."/>
            <person name="Kim M.S."/>
            <person name="Koo N."/>
            <person name="Laohavisit A."/>
            <person name="Lee Y.H."/>
            <person name="Lumba S."/>
            <person name="McCourt P."/>
            <person name="Mortimer J.C."/>
            <person name="Mutuku J.M."/>
            <person name="Nomura T."/>
            <person name="Sasaki-Sekimoto Y."/>
            <person name="Seto Y."/>
            <person name="Wang Y."/>
            <person name="Wakatake T."/>
            <person name="Sakakibara H."/>
            <person name="Demura T."/>
            <person name="Yamaguchi S."/>
            <person name="Yoneyama K."/>
            <person name="Manabe R.I."/>
            <person name="Nelson D.C."/>
            <person name="Schulman A.H."/>
            <person name="Timko M.P."/>
            <person name="dePamphilis C.W."/>
            <person name="Choi D."/>
            <person name="Shirasu K."/>
        </authorList>
    </citation>
    <scope>NUCLEOTIDE SEQUENCE [LARGE SCALE GENOMIC DNA]</scope>
    <source>
        <strain evidence="2">cv. UVA1</strain>
    </source>
</reference>